<comment type="caution">
    <text evidence="2">The sequence shown here is derived from an EMBL/GenBank/DDBJ whole genome shotgun (WGS) entry which is preliminary data.</text>
</comment>
<name>A0A9W8VJB8_9HYPO</name>
<gene>
    <name evidence="2" type="ORF">NW762_003686</name>
</gene>
<dbReference type="EMBL" id="JAOQAZ010000004">
    <property type="protein sequence ID" value="KAJ4267577.1"/>
    <property type="molecule type" value="Genomic_DNA"/>
</dbReference>
<proteinExistence type="predicted"/>
<protein>
    <submittedName>
        <fullName evidence="2">Uncharacterized protein</fullName>
    </submittedName>
</protein>
<feature type="region of interest" description="Disordered" evidence="1">
    <location>
        <begin position="1"/>
        <end position="30"/>
    </location>
</feature>
<dbReference type="Proteomes" id="UP001152049">
    <property type="component" value="Unassembled WGS sequence"/>
</dbReference>
<evidence type="ECO:0000313" key="2">
    <source>
        <dbReference type="EMBL" id="KAJ4267577.1"/>
    </source>
</evidence>
<keyword evidence="3" id="KW-1185">Reference proteome</keyword>
<reference evidence="2" key="1">
    <citation type="submission" date="2022-09" db="EMBL/GenBank/DDBJ databases">
        <title>Fusarium specimens isolated from Avocado Roots.</title>
        <authorList>
            <person name="Stajich J."/>
            <person name="Roper C."/>
            <person name="Heimlech-Rivalta G."/>
        </authorList>
    </citation>
    <scope>NUCLEOTIDE SEQUENCE</scope>
    <source>
        <strain evidence="2">CF00136</strain>
    </source>
</reference>
<dbReference type="OrthoDB" id="194358at2759"/>
<accession>A0A9W8VJB8</accession>
<sequence length="453" mass="51962">MYKKRFTKWGFSKNKPRSTSGKARVTSENHKSRTIICTRPAFKQTMHVSPKLNPSAAASLEFLTCIHDWGTSFYESVNSHDFPLSQNRMLAPPPGAKANRYDPEQLSFAFRTIVELIKCGQGVLAGRLTRKAFVDMESMLHIEGPLFIWNVLEIAYTMARLGQTRLLDMLLLQLIELASNLYDMTHPVVKMLRTLRMATYTWQKESKLSPVPVLEKAWELNANVVMENVDSRLLLMYYRLVWDSSCIRLPAEQVEGIDNWFATLYNKVPFNDSLFQEIVLSNHPDLLLLGYDDEIVPPKGYDAIKQICISGIQHRSTLNFDKPEIGSLVRIGLLKSRILEEAIENSTDAGIPRHQLYNIQRFQARVIAYLLKVIVEVDLELGFDIDIAIDRMRSIIAMREFGYSATAPQLIHDMWQLEALLRRAGQHSEADKIRNETLKKLEKYVDEVPVDMV</sequence>
<evidence type="ECO:0000313" key="3">
    <source>
        <dbReference type="Proteomes" id="UP001152049"/>
    </source>
</evidence>
<dbReference type="AlphaFoldDB" id="A0A9W8VJB8"/>
<organism evidence="2 3">
    <name type="scientific">Fusarium torreyae</name>
    <dbReference type="NCBI Taxonomy" id="1237075"/>
    <lineage>
        <taxon>Eukaryota</taxon>
        <taxon>Fungi</taxon>
        <taxon>Dikarya</taxon>
        <taxon>Ascomycota</taxon>
        <taxon>Pezizomycotina</taxon>
        <taxon>Sordariomycetes</taxon>
        <taxon>Hypocreomycetidae</taxon>
        <taxon>Hypocreales</taxon>
        <taxon>Nectriaceae</taxon>
        <taxon>Fusarium</taxon>
    </lineage>
</organism>
<evidence type="ECO:0000256" key="1">
    <source>
        <dbReference type="SAM" id="MobiDB-lite"/>
    </source>
</evidence>